<evidence type="ECO:0000256" key="5">
    <source>
        <dbReference type="ARBA" id="ARBA00023242"/>
    </source>
</evidence>
<dbReference type="InterPro" id="IPR030456">
    <property type="entry name" value="TF_fork_head_CS_2"/>
</dbReference>
<keyword evidence="3 8" id="KW-0238">DNA-binding</keyword>
<reference evidence="12" key="1">
    <citation type="submission" date="2025-08" db="UniProtKB">
        <authorList>
            <consortium name="RefSeq"/>
        </authorList>
    </citation>
    <scope>IDENTIFICATION</scope>
    <source>
        <tissue evidence="12">Testes</tissue>
    </source>
</reference>
<evidence type="ECO:0000259" key="10">
    <source>
        <dbReference type="PROSITE" id="PS50039"/>
    </source>
</evidence>
<dbReference type="InterPro" id="IPR036390">
    <property type="entry name" value="WH_DNA-bd_sf"/>
</dbReference>
<comment type="subcellular location">
    <subcellularLocation>
        <location evidence="1 8">Nucleus</location>
    </subcellularLocation>
</comment>
<gene>
    <name evidence="12" type="primary">foxN2/3</name>
</gene>
<dbReference type="CDD" id="cd20059">
    <property type="entry name" value="FH_FOXN3"/>
    <property type="match status" value="1"/>
</dbReference>
<keyword evidence="5 8" id="KW-0539">Nucleus</keyword>
<evidence type="ECO:0000256" key="4">
    <source>
        <dbReference type="ARBA" id="ARBA00023163"/>
    </source>
</evidence>
<organism evidence="11 12">
    <name type="scientific">Saccoglossus kowalevskii</name>
    <name type="common">Acorn worm</name>
    <dbReference type="NCBI Taxonomy" id="10224"/>
    <lineage>
        <taxon>Eukaryota</taxon>
        <taxon>Metazoa</taxon>
        <taxon>Hemichordata</taxon>
        <taxon>Enteropneusta</taxon>
        <taxon>Harrimaniidae</taxon>
        <taxon>Saccoglossus</taxon>
    </lineage>
</organism>
<feature type="region of interest" description="Disordered" evidence="9">
    <location>
        <begin position="78"/>
        <end position="111"/>
    </location>
</feature>
<name>A0ABM0MQ61_SACKO</name>
<protein>
    <recommendedName>
        <fullName evidence="7">Forkhead box protein N3</fullName>
    </recommendedName>
</protein>
<dbReference type="PROSITE" id="PS00658">
    <property type="entry name" value="FORK_HEAD_2"/>
    <property type="match status" value="1"/>
</dbReference>
<comment type="function">
    <text evidence="6">Acts as a transcriptional repressor. May be involved in DNA damage-inducible cell cycle arrests (checkpoints).</text>
</comment>
<dbReference type="PROSITE" id="PS50039">
    <property type="entry name" value="FORK_HEAD_3"/>
    <property type="match status" value="1"/>
</dbReference>
<dbReference type="GeneID" id="100328991"/>
<feature type="compositionally biased region" description="Acidic residues" evidence="9">
    <location>
        <begin position="397"/>
        <end position="414"/>
    </location>
</feature>
<dbReference type="SUPFAM" id="SSF46785">
    <property type="entry name" value="Winged helix' DNA-binding domain"/>
    <property type="match status" value="1"/>
</dbReference>
<feature type="compositionally biased region" description="Polar residues" evidence="9">
    <location>
        <begin position="380"/>
        <end position="396"/>
    </location>
</feature>
<dbReference type="RefSeq" id="XP_006822152.1">
    <property type="nucleotide sequence ID" value="XM_006822089.1"/>
</dbReference>
<dbReference type="Gene3D" id="1.10.10.10">
    <property type="entry name" value="Winged helix-like DNA-binding domain superfamily/Winged helix DNA-binding domain"/>
    <property type="match status" value="1"/>
</dbReference>
<feature type="DNA-binding region" description="Fork-head" evidence="8">
    <location>
        <begin position="122"/>
        <end position="209"/>
    </location>
</feature>
<evidence type="ECO:0000256" key="6">
    <source>
        <dbReference type="ARBA" id="ARBA00034657"/>
    </source>
</evidence>
<keyword evidence="11" id="KW-1185">Reference proteome</keyword>
<dbReference type="SMART" id="SM00339">
    <property type="entry name" value="FH"/>
    <property type="match status" value="1"/>
</dbReference>
<sequence>MPPNRKPGSVSALRRVSQGLSHSFPSATLSRALGQVDRKMDLSSSCFAAIRMEKGAIDDEELTSLSWLHSSDLLKNMNGTDLENDPLSKENDVNGLSDRSGNLNLAHPPNAPYDAKQQLNSKPPFSFSCLIFMAVEDSPNKRLPVKDIYQWILDHFPYFQNAPTGWKNSVRHNLSLNKCFKKVEKEKGQTIGKGSLWCIDPEYRPNLLQALKKTPYHPYHHIFTTPPQSPHSTPLSTISSISNTQGLFSSSAAHLPIFQHILQQNNQRLHQGNHRSIDDTEADAAATMMTLTTPPDQRAAEHARLKQETTSLSSASQLSKDFQKWTMTTTNNTSVFRQQLRPWSINNNVQDKRKPRMTSTPLMKARSKQSTPPCNEDHTYSMTSSISVPTENGSFSSEEDPLESDGSDFTDETDSEMEHDGKILRHFDSGYINDDGFDEELKPIKLVCDSSLPIKKRVPRANFAEEEMRIVEGADALLNLAGIKTTSIPIRSISPIHNNSHSAISTATTS</sequence>
<evidence type="ECO:0000256" key="8">
    <source>
        <dbReference type="PROSITE-ProRule" id="PRU00089"/>
    </source>
</evidence>
<dbReference type="Proteomes" id="UP000694865">
    <property type="component" value="Unplaced"/>
</dbReference>
<dbReference type="PANTHER" id="PTHR13962:SF22">
    <property type="entry name" value="FORKHEAD BOX PROTEIN N3-LIKE PROTEIN"/>
    <property type="match status" value="1"/>
</dbReference>
<feature type="domain" description="Fork-head" evidence="10">
    <location>
        <begin position="122"/>
        <end position="209"/>
    </location>
</feature>
<dbReference type="PANTHER" id="PTHR13962">
    <property type="entry name" value="FORKHEAD BOX PROTEIN N3-LIKE PROTEIN-RELATED"/>
    <property type="match status" value="1"/>
</dbReference>
<keyword evidence="2" id="KW-0805">Transcription regulation</keyword>
<evidence type="ECO:0000256" key="2">
    <source>
        <dbReference type="ARBA" id="ARBA00023015"/>
    </source>
</evidence>
<proteinExistence type="predicted"/>
<dbReference type="InterPro" id="IPR036388">
    <property type="entry name" value="WH-like_DNA-bd_sf"/>
</dbReference>
<evidence type="ECO:0000313" key="12">
    <source>
        <dbReference type="RefSeq" id="XP_006822152.1"/>
    </source>
</evidence>
<evidence type="ECO:0000313" key="11">
    <source>
        <dbReference type="Proteomes" id="UP000694865"/>
    </source>
</evidence>
<dbReference type="InterPro" id="IPR001766">
    <property type="entry name" value="Fork_head_dom"/>
</dbReference>
<dbReference type="InterPro" id="IPR047119">
    <property type="entry name" value="FOXN2/3-like"/>
</dbReference>
<evidence type="ECO:0000256" key="3">
    <source>
        <dbReference type="ARBA" id="ARBA00023125"/>
    </source>
</evidence>
<dbReference type="InterPro" id="IPR047404">
    <property type="entry name" value="FH_FOXN3"/>
</dbReference>
<evidence type="ECO:0000256" key="9">
    <source>
        <dbReference type="SAM" id="MobiDB-lite"/>
    </source>
</evidence>
<keyword evidence="4" id="KW-0804">Transcription</keyword>
<evidence type="ECO:0000256" key="7">
    <source>
        <dbReference type="ARBA" id="ARBA00034870"/>
    </source>
</evidence>
<dbReference type="Pfam" id="PF00250">
    <property type="entry name" value="Forkhead"/>
    <property type="match status" value="1"/>
</dbReference>
<evidence type="ECO:0000256" key="1">
    <source>
        <dbReference type="ARBA" id="ARBA00004123"/>
    </source>
</evidence>
<dbReference type="PRINTS" id="PR00053">
    <property type="entry name" value="FORKHEAD"/>
</dbReference>
<feature type="region of interest" description="Disordered" evidence="9">
    <location>
        <begin position="342"/>
        <end position="414"/>
    </location>
</feature>
<accession>A0ABM0MQ61</accession>